<feature type="signal peptide" evidence="1">
    <location>
        <begin position="1"/>
        <end position="27"/>
    </location>
</feature>
<proteinExistence type="predicted"/>
<dbReference type="STRING" id="1802701.A3A33_02395"/>
<organism evidence="2 3">
    <name type="scientific">Candidatus Yanofskybacteria bacterium RIFCSPLOWO2_01_FULL_49_25</name>
    <dbReference type="NCBI Taxonomy" id="1802701"/>
    <lineage>
        <taxon>Bacteria</taxon>
        <taxon>Candidatus Yanofskyibacteriota</taxon>
    </lineage>
</organism>
<name>A0A1F8GRX9_9BACT</name>
<dbReference type="Proteomes" id="UP000179047">
    <property type="component" value="Unassembled WGS sequence"/>
</dbReference>
<feature type="chain" id="PRO_5009535663" evidence="1">
    <location>
        <begin position="28"/>
        <end position="537"/>
    </location>
</feature>
<sequence>MNKYIVGFAVVSAVILGAVATPLVAHAMTPTLSLSATGSGDNVQVTVQGDASSSVLLYYQSSGYQYQTQSIGTTNMSGSYSYTISTATYGIIGGSLVHVIVNNQQSLDVAWPYGSGSNTLSLSQTSLSMSTGQTATVTAYNTGYSLYISNNTNSSVASATISGNQITITANNYGSTTMTICAQSNTCATIMVNVQYRYNNNYGSGTVSVSQSSVTLAVGQSADITVSGGTMPYTMFSGSTNIFQSAIGGNTLTLTGLANGSGTLSVCSSAGNGSGCASIYVTISGSGYNYNNIYNNTQISLSQSSISVNSGSSTTVTITGNGGYYISNNTNPNIASAYISGNSVSVSGLAYGSDTISICQSGGQCATLYVSVGYNNNNNYYGTVTPITFSQPSPSLNVGQSTTVTIYGALNYIQCYGCGGGANYYVAYNSNTSAVTTSISGSTLTLTGVSNTAAGIVVCSSTNTCGALTVTVGGTNQSGWTHCANEGQWCSFSGTRQIRYGANNSYYYRSFTGGVSCSNATFGDPAYDVVKQCSYAN</sequence>
<evidence type="ECO:0000313" key="2">
    <source>
        <dbReference type="EMBL" id="OGN28182.1"/>
    </source>
</evidence>
<dbReference type="EMBL" id="MGKP01000023">
    <property type="protein sequence ID" value="OGN28182.1"/>
    <property type="molecule type" value="Genomic_DNA"/>
</dbReference>
<reference evidence="2 3" key="1">
    <citation type="journal article" date="2016" name="Nat. Commun.">
        <title>Thousands of microbial genomes shed light on interconnected biogeochemical processes in an aquifer system.</title>
        <authorList>
            <person name="Anantharaman K."/>
            <person name="Brown C.T."/>
            <person name="Hug L.A."/>
            <person name="Sharon I."/>
            <person name="Castelle C.J."/>
            <person name="Probst A.J."/>
            <person name="Thomas B.C."/>
            <person name="Singh A."/>
            <person name="Wilkins M.J."/>
            <person name="Karaoz U."/>
            <person name="Brodie E.L."/>
            <person name="Williams K.H."/>
            <person name="Hubbard S.S."/>
            <person name="Banfield J.F."/>
        </authorList>
    </citation>
    <scope>NUCLEOTIDE SEQUENCE [LARGE SCALE GENOMIC DNA]</scope>
</reference>
<comment type="caution">
    <text evidence="2">The sequence shown here is derived from an EMBL/GenBank/DDBJ whole genome shotgun (WGS) entry which is preliminary data.</text>
</comment>
<evidence type="ECO:0000313" key="3">
    <source>
        <dbReference type="Proteomes" id="UP000179047"/>
    </source>
</evidence>
<gene>
    <name evidence="2" type="ORF">A3A33_02395</name>
</gene>
<keyword evidence="1" id="KW-0732">Signal</keyword>
<dbReference type="AlphaFoldDB" id="A0A1F8GRX9"/>
<accession>A0A1F8GRX9</accession>
<protein>
    <submittedName>
        <fullName evidence="2">Uncharacterized protein</fullName>
    </submittedName>
</protein>
<evidence type="ECO:0000256" key="1">
    <source>
        <dbReference type="SAM" id="SignalP"/>
    </source>
</evidence>